<reference evidence="2 3" key="1">
    <citation type="journal article" date="2010" name="Microbiology">
        <title>The endolysins of bacteriophages CMP1 and CN77 are specific for the lysis of Clavibacter michiganensis strains.</title>
        <authorList>
            <person name="Wittmann J."/>
            <person name="Eichenlaub R."/>
            <person name="Dreiseikelmann B."/>
        </authorList>
    </citation>
    <scope>NUCLEOTIDE SEQUENCE [LARGE SCALE GENOMIC DNA]</scope>
</reference>
<organism evidence="2 3">
    <name type="scientific">Clavibacter phage CMP1</name>
    <dbReference type="NCBI Taxonomy" id="686439"/>
    <lineage>
        <taxon>Viruses</taxon>
        <taxon>Duplodnaviria</taxon>
        <taxon>Heunggongvirae</taxon>
        <taxon>Uroviricota</taxon>
        <taxon>Caudoviricetes</taxon>
        <taxon>Cimpunavirus</taxon>
        <taxon>Cimpunavirus CMP1</taxon>
    </lineage>
</organism>
<proteinExistence type="predicted"/>
<dbReference type="RefSeq" id="YP_003359119.1">
    <property type="nucleotide sequence ID" value="NC_013698.1"/>
</dbReference>
<dbReference type="Pfam" id="PF25595">
    <property type="entry name" value="Phage_TTP_16"/>
    <property type="match status" value="1"/>
</dbReference>
<name>D0U212_9CAUD</name>
<evidence type="ECO:0000313" key="3">
    <source>
        <dbReference type="Proteomes" id="UP000002628"/>
    </source>
</evidence>
<feature type="domain" description="BIG2" evidence="1">
    <location>
        <begin position="177"/>
        <end position="235"/>
    </location>
</feature>
<keyword evidence="3" id="KW-1185">Reference proteome</keyword>
<dbReference type="KEGG" id="vg:8684214"/>
<dbReference type="InterPro" id="IPR003343">
    <property type="entry name" value="Big_2"/>
</dbReference>
<evidence type="ECO:0000259" key="1">
    <source>
        <dbReference type="Pfam" id="PF02368"/>
    </source>
</evidence>
<dbReference type="Gene3D" id="2.60.40.1080">
    <property type="match status" value="1"/>
</dbReference>
<dbReference type="EMBL" id="GQ241246">
    <property type="protein sequence ID" value="ACY35924.1"/>
    <property type="molecule type" value="Genomic_DNA"/>
</dbReference>
<protein>
    <recommendedName>
        <fullName evidence="1">BIG2 domain-containing protein</fullName>
    </recommendedName>
</protein>
<dbReference type="InterPro" id="IPR058009">
    <property type="entry name" value="TTP_Phage_16"/>
</dbReference>
<gene>
    <name evidence="2" type="ORF">CMP1-28</name>
</gene>
<dbReference type="Pfam" id="PF02368">
    <property type="entry name" value="Big_2"/>
    <property type="match status" value="1"/>
</dbReference>
<dbReference type="Proteomes" id="UP000002628">
    <property type="component" value="Segment"/>
</dbReference>
<dbReference type="InterPro" id="IPR008964">
    <property type="entry name" value="Invasin/intimin_cell_adhesion"/>
</dbReference>
<dbReference type="GeneID" id="8684214"/>
<dbReference type="SUPFAM" id="SSF49373">
    <property type="entry name" value="Invasin/intimin cell-adhesion fragments"/>
    <property type="match status" value="1"/>
</dbReference>
<evidence type="ECO:0000313" key="2">
    <source>
        <dbReference type="EMBL" id="ACY35924.1"/>
    </source>
</evidence>
<accession>D0U212</accession>
<sequence length="254" mass="26538">MPTRDLANKRITTAFGPANGVADMTKPALAELLAFQLSSEAIRFDGYDYGVSESDEVDDRSLADDAGAVLRGFAQFGGAIPFFMPKLTDTGSILRRVWNVIKNTRTELIFWERVGFKDISQPLAAGDNVTVSRLMTDSYNPDTEGDGGYAMIVNMLPKGDILPWYVVPAATPAAITIVGAATASLVVGAVTLRGAKYQGNDITARATWTSSNSNVATVDSHGVIVAVAAGTATITPSYPGAATNSGVAVTVAAA</sequence>